<comment type="caution">
    <text evidence="1">The sequence shown here is derived from an EMBL/GenBank/DDBJ whole genome shotgun (WGS) entry which is preliminary data.</text>
</comment>
<protein>
    <submittedName>
        <fullName evidence="1">Uncharacterized protein</fullName>
    </submittedName>
</protein>
<gene>
    <name evidence="1" type="ORF">DMA12_30540</name>
</gene>
<sequence>MSRRMYIRFQSAEPNVEGRHPGFFGLINNLSKAGRLTGGQEEFRRTNHAWYEAHYTNPTTVDPTVYDHSINPGATAWFKASAEALVNRAAGYLEILAAHGVRCHRLVSLQPPGKIIYEDEAQIVVVPH</sequence>
<keyword evidence="2" id="KW-1185">Reference proteome</keyword>
<name>A0A428W7Q8_AMYBA</name>
<proteinExistence type="predicted"/>
<organism evidence="1 2">
    <name type="scientific">Amycolatopsis balhimycina DSM 5908</name>
    <dbReference type="NCBI Taxonomy" id="1081091"/>
    <lineage>
        <taxon>Bacteria</taxon>
        <taxon>Bacillati</taxon>
        <taxon>Actinomycetota</taxon>
        <taxon>Actinomycetes</taxon>
        <taxon>Pseudonocardiales</taxon>
        <taxon>Pseudonocardiaceae</taxon>
        <taxon>Amycolatopsis</taxon>
    </lineage>
</organism>
<dbReference type="RefSeq" id="WP_026468851.1">
    <property type="nucleotide sequence ID" value="NZ_QHHU01000047.1"/>
</dbReference>
<dbReference type="EMBL" id="QHHU01000047">
    <property type="protein sequence ID" value="RSM39162.1"/>
    <property type="molecule type" value="Genomic_DNA"/>
</dbReference>
<evidence type="ECO:0000313" key="2">
    <source>
        <dbReference type="Proteomes" id="UP000286716"/>
    </source>
</evidence>
<dbReference type="Proteomes" id="UP000286716">
    <property type="component" value="Unassembled WGS sequence"/>
</dbReference>
<reference evidence="1 2" key="1">
    <citation type="submission" date="2018-05" db="EMBL/GenBank/DDBJ databases">
        <title>Evolution of GPA BGCs.</title>
        <authorList>
            <person name="Waglechner N."/>
            <person name="Wright G.D."/>
        </authorList>
    </citation>
    <scope>NUCLEOTIDE SEQUENCE [LARGE SCALE GENOMIC DNA]</scope>
    <source>
        <strain evidence="1 2">DSM 5908</strain>
    </source>
</reference>
<dbReference type="OrthoDB" id="4546670at2"/>
<accession>A0A428W7Q8</accession>
<evidence type="ECO:0000313" key="1">
    <source>
        <dbReference type="EMBL" id="RSM39162.1"/>
    </source>
</evidence>
<dbReference type="AlphaFoldDB" id="A0A428W7Q8"/>